<comment type="caution">
    <text evidence="1">The sequence shown here is derived from an EMBL/GenBank/DDBJ whole genome shotgun (WGS) entry which is preliminary data.</text>
</comment>
<accession>A0ACB8AMX9</accession>
<reference evidence="1" key="1">
    <citation type="journal article" date="2021" name="New Phytol.">
        <title>Evolutionary innovations through gain and loss of genes in the ectomycorrhizal Boletales.</title>
        <authorList>
            <person name="Wu G."/>
            <person name="Miyauchi S."/>
            <person name="Morin E."/>
            <person name="Kuo A."/>
            <person name="Drula E."/>
            <person name="Varga T."/>
            <person name="Kohler A."/>
            <person name="Feng B."/>
            <person name="Cao Y."/>
            <person name="Lipzen A."/>
            <person name="Daum C."/>
            <person name="Hundley H."/>
            <person name="Pangilinan J."/>
            <person name="Johnson J."/>
            <person name="Barry K."/>
            <person name="LaButti K."/>
            <person name="Ng V."/>
            <person name="Ahrendt S."/>
            <person name="Min B."/>
            <person name="Choi I.G."/>
            <person name="Park H."/>
            <person name="Plett J.M."/>
            <person name="Magnuson J."/>
            <person name="Spatafora J.W."/>
            <person name="Nagy L.G."/>
            <person name="Henrissat B."/>
            <person name="Grigoriev I.V."/>
            <person name="Yang Z.L."/>
            <person name="Xu J."/>
            <person name="Martin F.M."/>
        </authorList>
    </citation>
    <scope>NUCLEOTIDE SEQUENCE</scope>
    <source>
        <strain evidence="1">ATCC 28755</strain>
    </source>
</reference>
<evidence type="ECO:0000313" key="2">
    <source>
        <dbReference type="Proteomes" id="UP000790377"/>
    </source>
</evidence>
<name>A0ACB8AMX9_9AGAM</name>
<dbReference type="Proteomes" id="UP000790377">
    <property type="component" value="Unassembled WGS sequence"/>
</dbReference>
<protein>
    <submittedName>
        <fullName evidence="1">Uncharacterized protein</fullName>
    </submittedName>
</protein>
<organism evidence="1 2">
    <name type="scientific">Hygrophoropsis aurantiaca</name>
    <dbReference type="NCBI Taxonomy" id="72124"/>
    <lineage>
        <taxon>Eukaryota</taxon>
        <taxon>Fungi</taxon>
        <taxon>Dikarya</taxon>
        <taxon>Basidiomycota</taxon>
        <taxon>Agaricomycotina</taxon>
        <taxon>Agaricomycetes</taxon>
        <taxon>Agaricomycetidae</taxon>
        <taxon>Boletales</taxon>
        <taxon>Coniophorineae</taxon>
        <taxon>Hygrophoropsidaceae</taxon>
        <taxon>Hygrophoropsis</taxon>
    </lineage>
</organism>
<dbReference type="EMBL" id="MU267612">
    <property type="protein sequence ID" value="KAH7914540.1"/>
    <property type="molecule type" value="Genomic_DNA"/>
</dbReference>
<gene>
    <name evidence="1" type="ORF">BJ138DRAFT_1143657</name>
</gene>
<sequence length="266" mass="29491">MSLSVSQPGADLEDPSNVTSFKNSSLDELRKMHKVFDYRKNTRHHVGSNLIDYSSVPSFEFDDFPSALLSETTVVGFPPTFIWAYPISLEKLGDLARELEKKRPVDEEEEDDDDDDNEDSNLKAGAADADKGNNLKDEGEEDIRPRNKDENKDGGGENKDDGGENKDDGDETREGDDENNDSVGENSHGKSDDEDSDDVAAAFSLTSAIAIDQAIRAVTIKQFKCGPTAAKYAYVWYNGRETNAIGLYSNRQEDHVRNRQVPGEVM</sequence>
<proteinExistence type="predicted"/>
<keyword evidence="2" id="KW-1185">Reference proteome</keyword>
<evidence type="ECO:0000313" key="1">
    <source>
        <dbReference type="EMBL" id="KAH7914540.1"/>
    </source>
</evidence>